<evidence type="ECO:0000313" key="4">
    <source>
        <dbReference type="Proteomes" id="UP000639403"/>
    </source>
</evidence>
<organism evidence="3 4">
    <name type="scientific">Rhodonia placenta</name>
    <dbReference type="NCBI Taxonomy" id="104341"/>
    <lineage>
        <taxon>Eukaryota</taxon>
        <taxon>Fungi</taxon>
        <taxon>Dikarya</taxon>
        <taxon>Basidiomycota</taxon>
        <taxon>Agaricomycotina</taxon>
        <taxon>Agaricomycetes</taxon>
        <taxon>Polyporales</taxon>
        <taxon>Adustoporiaceae</taxon>
        <taxon>Rhodonia</taxon>
    </lineage>
</organism>
<reference evidence="3" key="1">
    <citation type="submission" date="2020-11" db="EMBL/GenBank/DDBJ databases">
        <authorList>
            <person name="Koelle M."/>
            <person name="Horta M.A.C."/>
            <person name="Nowrousian M."/>
            <person name="Ohm R.A."/>
            <person name="Benz P."/>
            <person name="Pilgard A."/>
        </authorList>
    </citation>
    <scope>NUCLEOTIDE SEQUENCE</scope>
    <source>
        <strain evidence="3">FPRL280</strain>
    </source>
</reference>
<protein>
    <submittedName>
        <fullName evidence="3">Uncharacterized protein</fullName>
    </submittedName>
</protein>
<keyword evidence="2" id="KW-0472">Membrane</keyword>
<accession>A0A8H7TZP5</accession>
<keyword evidence="2" id="KW-0812">Transmembrane</keyword>
<keyword evidence="2" id="KW-1133">Transmembrane helix</keyword>
<dbReference type="EMBL" id="JADOXO010000215">
    <property type="protein sequence ID" value="KAF9809183.1"/>
    <property type="molecule type" value="Genomic_DNA"/>
</dbReference>
<name>A0A8H7TZP5_9APHY</name>
<sequence length="261" mass="27944">MSGNIAHVSRNSKPSDSMVTDSPWATTAGIITDAGHDACVVYATEPNCEQEAQEVDAERHTFADLGHAIATSTGVRVPIIEPTSDEAMEVEAPLDEVVIGTRHDEGTIVGTNTSDEHNRCRTGWKEKVLQWGRRVVTAAKLEAIEGDINMMSIFIGLVASAVQQFSHPPSRSDIIAFIIFTLGIIFYMPPRKKGPMVAVIVCLVAQGWKLGVAVGVALLLLCSAKLAVVLCMLSSSTPADDICKASNDRLDYTMANCTGSN</sequence>
<dbReference type="AlphaFoldDB" id="A0A8H7TZP5"/>
<feature type="region of interest" description="Disordered" evidence="1">
    <location>
        <begin position="1"/>
        <end position="20"/>
    </location>
</feature>
<comment type="caution">
    <text evidence="3">The sequence shown here is derived from an EMBL/GenBank/DDBJ whole genome shotgun (WGS) entry which is preliminary data.</text>
</comment>
<evidence type="ECO:0000256" key="2">
    <source>
        <dbReference type="SAM" id="Phobius"/>
    </source>
</evidence>
<dbReference type="Proteomes" id="UP000639403">
    <property type="component" value="Unassembled WGS sequence"/>
</dbReference>
<proteinExistence type="predicted"/>
<gene>
    <name evidence="3" type="ORF">IEO21_07520</name>
</gene>
<evidence type="ECO:0000313" key="3">
    <source>
        <dbReference type="EMBL" id="KAF9809183.1"/>
    </source>
</evidence>
<feature type="transmembrane region" description="Helical" evidence="2">
    <location>
        <begin position="172"/>
        <end position="189"/>
    </location>
</feature>
<reference evidence="3" key="2">
    <citation type="journal article" name="Front. Microbiol.">
        <title>Degradative Capacity of Two Strains of Rhodonia placenta: From Phenotype to Genotype.</title>
        <authorList>
            <person name="Kolle M."/>
            <person name="Horta M.A.C."/>
            <person name="Nowrousian M."/>
            <person name="Ohm R.A."/>
            <person name="Benz J.P."/>
            <person name="Pilgard A."/>
        </authorList>
    </citation>
    <scope>NUCLEOTIDE SEQUENCE</scope>
    <source>
        <strain evidence="3">FPRL280</strain>
    </source>
</reference>
<evidence type="ECO:0000256" key="1">
    <source>
        <dbReference type="SAM" id="MobiDB-lite"/>
    </source>
</evidence>